<dbReference type="EMBL" id="CP021062">
    <property type="protein sequence ID" value="ARP61158.1"/>
    <property type="molecule type" value="Genomic_DNA"/>
</dbReference>
<evidence type="ECO:0000256" key="6">
    <source>
        <dbReference type="ARBA" id="ARBA00022759"/>
    </source>
</evidence>
<keyword evidence="11" id="KW-0234">DNA repair</keyword>
<evidence type="ECO:0000256" key="4">
    <source>
        <dbReference type="ARBA" id="ARBA00022722"/>
    </source>
</evidence>
<keyword evidence="7" id="KW-0227">DNA damage</keyword>
<sequence>MGLGNRGMAFEIIINLANEMYQRGGVALINKRPTPVKVLKSKGVRVVLSVTMKLRVK</sequence>
<dbReference type="GO" id="GO:0006281">
    <property type="term" value="P:DNA repair"/>
    <property type="evidence" value="ECO:0007669"/>
    <property type="project" value="UniProtKB-KW"/>
</dbReference>
<geneLocation type="plasmid" evidence="14 15">
    <name>poh1</name>
</geneLocation>
<dbReference type="GO" id="GO:0006310">
    <property type="term" value="P:DNA recombination"/>
    <property type="evidence" value="ECO:0007669"/>
    <property type="project" value="UniProtKB-KW"/>
</dbReference>
<organism evidence="14 15">
    <name type="scientific">Bacillus thuringiensis</name>
    <dbReference type="NCBI Taxonomy" id="1428"/>
    <lineage>
        <taxon>Bacteria</taxon>
        <taxon>Bacillati</taxon>
        <taxon>Bacillota</taxon>
        <taxon>Bacilli</taxon>
        <taxon>Bacillales</taxon>
        <taxon>Bacillaceae</taxon>
        <taxon>Bacillus</taxon>
        <taxon>Bacillus cereus group</taxon>
    </lineage>
</organism>
<evidence type="ECO:0000256" key="10">
    <source>
        <dbReference type="ARBA" id="ARBA00023172"/>
    </source>
</evidence>
<keyword evidence="9" id="KW-0460">Magnesium</keyword>
<keyword evidence="10" id="KW-0233">DNA recombination</keyword>
<dbReference type="GO" id="GO:0016787">
    <property type="term" value="F:hydrolase activity"/>
    <property type="evidence" value="ECO:0007669"/>
    <property type="project" value="UniProtKB-KW"/>
</dbReference>
<evidence type="ECO:0000256" key="7">
    <source>
        <dbReference type="ARBA" id="ARBA00022763"/>
    </source>
</evidence>
<keyword evidence="5" id="KW-0479">Metal-binding</keyword>
<keyword evidence="3" id="KW-0963">Cytoplasm</keyword>
<comment type="subcellular location">
    <subcellularLocation>
        <location evidence="2">Cytoplasm</location>
    </subcellularLocation>
</comment>
<dbReference type="GO" id="GO:0005737">
    <property type="term" value="C:cytoplasm"/>
    <property type="evidence" value="ECO:0007669"/>
    <property type="project" value="UniProtKB-SubCell"/>
</dbReference>
<evidence type="ECO:0000256" key="13">
    <source>
        <dbReference type="ARBA" id="ARBA00029523"/>
    </source>
</evidence>
<dbReference type="GO" id="GO:0003676">
    <property type="term" value="F:nucleic acid binding"/>
    <property type="evidence" value="ECO:0007669"/>
    <property type="project" value="InterPro"/>
</dbReference>
<evidence type="ECO:0000256" key="9">
    <source>
        <dbReference type="ARBA" id="ARBA00022842"/>
    </source>
</evidence>
<keyword evidence="4" id="KW-0540">Nuclease</keyword>
<dbReference type="GO" id="GO:0046872">
    <property type="term" value="F:metal ion binding"/>
    <property type="evidence" value="ECO:0007669"/>
    <property type="project" value="UniProtKB-KW"/>
</dbReference>
<dbReference type="InterPro" id="IPR004612">
    <property type="entry name" value="Resolv_RecU"/>
</dbReference>
<keyword evidence="15" id="KW-1185">Reference proteome</keyword>
<evidence type="ECO:0000256" key="5">
    <source>
        <dbReference type="ARBA" id="ARBA00022723"/>
    </source>
</evidence>
<keyword evidence="14" id="KW-0614">Plasmid</keyword>
<comment type="similarity">
    <text evidence="12">Belongs to the RecU family.</text>
</comment>
<dbReference type="Gene3D" id="3.40.1350.10">
    <property type="match status" value="1"/>
</dbReference>
<evidence type="ECO:0000313" key="14">
    <source>
        <dbReference type="EMBL" id="ARP61158.1"/>
    </source>
</evidence>
<protein>
    <recommendedName>
        <fullName evidence="13">Holliday junction resolvase RecU</fullName>
    </recommendedName>
</protein>
<keyword evidence="6" id="KW-0255">Endonuclease</keyword>
<evidence type="ECO:0000256" key="11">
    <source>
        <dbReference type="ARBA" id="ARBA00023204"/>
    </source>
</evidence>
<evidence type="ECO:0000256" key="1">
    <source>
        <dbReference type="ARBA" id="ARBA00001946"/>
    </source>
</evidence>
<proteinExistence type="inferred from homology"/>
<dbReference type="Proteomes" id="UP000194143">
    <property type="component" value="Plasmid poh1"/>
</dbReference>
<evidence type="ECO:0000313" key="15">
    <source>
        <dbReference type="Proteomes" id="UP000194143"/>
    </source>
</evidence>
<evidence type="ECO:0000256" key="3">
    <source>
        <dbReference type="ARBA" id="ARBA00022490"/>
    </source>
</evidence>
<dbReference type="InterPro" id="IPR011335">
    <property type="entry name" value="Restrct_endonuc-II-like"/>
</dbReference>
<evidence type="ECO:0000256" key="8">
    <source>
        <dbReference type="ARBA" id="ARBA00022801"/>
    </source>
</evidence>
<evidence type="ECO:0000256" key="2">
    <source>
        <dbReference type="ARBA" id="ARBA00004496"/>
    </source>
</evidence>
<gene>
    <name evidence="14" type="ORF">CAB88_29440</name>
</gene>
<accession>A0A1W6WX51</accession>
<keyword evidence="8" id="KW-0378">Hydrolase</keyword>
<dbReference type="SUPFAM" id="SSF52980">
    <property type="entry name" value="Restriction endonuclease-like"/>
    <property type="match status" value="1"/>
</dbReference>
<reference evidence="14 15" key="1">
    <citation type="submission" date="2017-04" db="EMBL/GenBank/DDBJ databases">
        <title>Complete Genome Sequence of Bacillus thuringiensis type Strain ATCC 10792.</title>
        <authorList>
            <person name="Oh D.-H."/>
            <person name="Park B.-J."/>
            <person name="Shuai W."/>
            <person name="Chelliah R."/>
        </authorList>
    </citation>
    <scope>NUCLEOTIDE SEQUENCE [LARGE SCALE GENOMIC DNA]</scope>
    <source>
        <strain evidence="14 15">ATCC 10792</strain>
        <plasmid evidence="14 15">poh1</plasmid>
    </source>
</reference>
<evidence type="ECO:0000256" key="12">
    <source>
        <dbReference type="ARBA" id="ARBA00023447"/>
    </source>
</evidence>
<dbReference type="InterPro" id="IPR011856">
    <property type="entry name" value="tRNA_endonuc-like_dom_sf"/>
</dbReference>
<name>A0A1W6WX51_BACTU</name>
<dbReference type="AlphaFoldDB" id="A0A1W6WX51"/>
<dbReference type="GO" id="GO:0004519">
    <property type="term" value="F:endonuclease activity"/>
    <property type="evidence" value="ECO:0007669"/>
    <property type="project" value="UniProtKB-KW"/>
</dbReference>
<dbReference type="RefSeq" id="WP_003275831.1">
    <property type="nucleotide sequence ID" value="NZ_CP021062.1"/>
</dbReference>
<dbReference type="Pfam" id="PF03838">
    <property type="entry name" value="RecU"/>
    <property type="match status" value="1"/>
</dbReference>
<comment type="cofactor">
    <cofactor evidence="1">
        <name>Mg(2+)</name>
        <dbReference type="ChEBI" id="CHEBI:18420"/>
    </cofactor>
</comment>